<gene>
    <name evidence="1" type="ORF">SAMN04488000_12465</name>
</gene>
<name>A0A1H9WSA0_9PSEU</name>
<keyword evidence="2" id="KW-1185">Reference proteome</keyword>
<evidence type="ECO:0000313" key="1">
    <source>
        <dbReference type="EMBL" id="SES36800.1"/>
    </source>
</evidence>
<proteinExistence type="predicted"/>
<organism evidence="1 2">
    <name type="scientific">Lentzea albida</name>
    <dbReference type="NCBI Taxonomy" id="65499"/>
    <lineage>
        <taxon>Bacteria</taxon>
        <taxon>Bacillati</taxon>
        <taxon>Actinomycetota</taxon>
        <taxon>Actinomycetes</taxon>
        <taxon>Pseudonocardiales</taxon>
        <taxon>Pseudonocardiaceae</taxon>
        <taxon>Lentzea</taxon>
    </lineage>
</organism>
<dbReference type="RefSeq" id="WP_177230149.1">
    <property type="nucleotide sequence ID" value="NZ_FOFV01000024.1"/>
</dbReference>
<dbReference type="EMBL" id="FOFV01000024">
    <property type="protein sequence ID" value="SES36800.1"/>
    <property type="molecule type" value="Genomic_DNA"/>
</dbReference>
<reference evidence="2" key="1">
    <citation type="submission" date="2016-10" db="EMBL/GenBank/DDBJ databases">
        <authorList>
            <person name="Varghese N."/>
            <person name="Submissions S."/>
        </authorList>
    </citation>
    <scope>NUCLEOTIDE SEQUENCE [LARGE SCALE GENOMIC DNA]</scope>
    <source>
        <strain evidence="2">DSM 44437</strain>
    </source>
</reference>
<accession>A0A1H9WSA0</accession>
<dbReference type="AlphaFoldDB" id="A0A1H9WSA0"/>
<evidence type="ECO:0000313" key="2">
    <source>
        <dbReference type="Proteomes" id="UP000199503"/>
    </source>
</evidence>
<protein>
    <submittedName>
        <fullName evidence="1">Uncharacterized protein</fullName>
    </submittedName>
</protein>
<dbReference type="Proteomes" id="UP000199503">
    <property type="component" value="Unassembled WGS sequence"/>
</dbReference>
<sequence length="58" mass="6277">MGSRVESLRFLPIDRKYTASFDAVFEADEMRVPLSAPQTPRMNAHCDASGSIASFGAA</sequence>